<dbReference type="Proteomes" id="UP001589747">
    <property type="component" value="Unassembled WGS sequence"/>
</dbReference>
<feature type="domain" description="HTH araC/xylS-type" evidence="4">
    <location>
        <begin position="8"/>
        <end position="106"/>
    </location>
</feature>
<proteinExistence type="predicted"/>
<evidence type="ECO:0000313" key="5">
    <source>
        <dbReference type="EMBL" id="MFB9326717.1"/>
    </source>
</evidence>
<dbReference type="Pfam" id="PF06445">
    <property type="entry name" value="GyrI-like"/>
    <property type="match status" value="1"/>
</dbReference>
<dbReference type="InterPro" id="IPR010499">
    <property type="entry name" value="AraC_E-bd"/>
</dbReference>
<reference evidence="5 6" key="1">
    <citation type="submission" date="2024-09" db="EMBL/GenBank/DDBJ databases">
        <authorList>
            <person name="Sun Q."/>
            <person name="Mori K."/>
        </authorList>
    </citation>
    <scope>NUCLEOTIDE SEQUENCE [LARGE SCALE GENOMIC DNA]</scope>
    <source>
        <strain evidence="5 6">TISTR 2452</strain>
    </source>
</reference>
<keyword evidence="2" id="KW-0238">DNA-binding</keyword>
<dbReference type="SMART" id="SM00342">
    <property type="entry name" value="HTH_ARAC"/>
    <property type="match status" value="1"/>
</dbReference>
<evidence type="ECO:0000256" key="2">
    <source>
        <dbReference type="ARBA" id="ARBA00023125"/>
    </source>
</evidence>
<protein>
    <submittedName>
        <fullName evidence="5">GyrI-like domain-containing protein</fullName>
    </submittedName>
</protein>
<dbReference type="EMBL" id="JBHMDO010000022">
    <property type="protein sequence ID" value="MFB9326717.1"/>
    <property type="molecule type" value="Genomic_DNA"/>
</dbReference>
<dbReference type="InterPro" id="IPR029442">
    <property type="entry name" value="GyrI-like"/>
</dbReference>
<name>A0ABV5KNC6_9BACL</name>
<sequence>MEWLQRMKDAMDYMEARMEEKLDIEAVARVACSSPFHFQRMFSMVTGVTVGEYLRKRRLSLAAQELASSQAKVIDVALKFGYDSPESFAKAFRKAHGITPSEARQPGAKLKAFPRISFHLSLRGEKEMEYRIIERGAFEVAGISFVTTCKDGENHRAIPKFWQENNANGTTARLAAQAPNHETLGICMEFNHADDTLRYMIASEVAPVAAADGSLGNSFETRTIPAATWAVFTSVGPMPHAIQDVWQRIFQDWFPSSNYEHAGGPEFELYPDEDPSGEDYRCEVWIPIKPKA</sequence>
<dbReference type="SMART" id="SM00871">
    <property type="entry name" value="AraC_E_bind"/>
    <property type="match status" value="1"/>
</dbReference>
<dbReference type="InterPro" id="IPR020449">
    <property type="entry name" value="Tscrpt_reg_AraC-type_HTH"/>
</dbReference>
<accession>A0ABV5KNC6</accession>
<organism evidence="5 6">
    <name type="scientific">Paenibacillus aurantiacus</name>
    <dbReference type="NCBI Taxonomy" id="1936118"/>
    <lineage>
        <taxon>Bacteria</taxon>
        <taxon>Bacillati</taxon>
        <taxon>Bacillota</taxon>
        <taxon>Bacilli</taxon>
        <taxon>Bacillales</taxon>
        <taxon>Paenibacillaceae</taxon>
        <taxon>Paenibacillus</taxon>
    </lineage>
</organism>
<dbReference type="SUPFAM" id="SSF55136">
    <property type="entry name" value="Probable bacterial effector-binding domain"/>
    <property type="match status" value="1"/>
</dbReference>
<gene>
    <name evidence="5" type="ORF">ACFFSY_12400</name>
</gene>
<dbReference type="PRINTS" id="PR00032">
    <property type="entry name" value="HTHARAC"/>
</dbReference>
<dbReference type="PANTHER" id="PTHR47504:SF5">
    <property type="entry name" value="RIGHT ORIGIN-BINDING PROTEIN"/>
    <property type="match status" value="1"/>
</dbReference>
<dbReference type="Gene3D" id="3.20.80.10">
    <property type="entry name" value="Regulatory factor, effector binding domain"/>
    <property type="match status" value="1"/>
</dbReference>
<evidence type="ECO:0000259" key="4">
    <source>
        <dbReference type="PROSITE" id="PS01124"/>
    </source>
</evidence>
<keyword evidence="3" id="KW-0804">Transcription</keyword>
<dbReference type="InterPro" id="IPR018060">
    <property type="entry name" value="HTH_AraC"/>
</dbReference>
<dbReference type="RefSeq" id="WP_377494273.1">
    <property type="nucleotide sequence ID" value="NZ_JBHMDO010000022.1"/>
</dbReference>
<dbReference type="PANTHER" id="PTHR47504">
    <property type="entry name" value="RIGHT ORIGIN-BINDING PROTEIN"/>
    <property type="match status" value="1"/>
</dbReference>
<dbReference type="SUPFAM" id="SSF46689">
    <property type="entry name" value="Homeodomain-like"/>
    <property type="match status" value="2"/>
</dbReference>
<dbReference type="InterPro" id="IPR011256">
    <property type="entry name" value="Reg_factor_effector_dom_sf"/>
</dbReference>
<evidence type="ECO:0000256" key="1">
    <source>
        <dbReference type="ARBA" id="ARBA00023015"/>
    </source>
</evidence>
<comment type="caution">
    <text evidence="5">The sequence shown here is derived from an EMBL/GenBank/DDBJ whole genome shotgun (WGS) entry which is preliminary data.</text>
</comment>
<dbReference type="Pfam" id="PF12833">
    <property type="entry name" value="HTH_18"/>
    <property type="match status" value="1"/>
</dbReference>
<dbReference type="InterPro" id="IPR009057">
    <property type="entry name" value="Homeodomain-like_sf"/>
</dbReference>
<dbReference type="InterPro" id="IPR018062">
    <property type="entry name" value="HTH_AraC-typ_CS"/>
</dbReference>
<dbReference type="InterPro" id="IPR050959">
    <property type="entry name" value="MarA-like"/>
</dbReference>
<dbReference type="Gene3D" id="1.10.10.60">
    <property type="entry name" value="Homeodomain-like"/>
    <property type="match status" value="2"/>
</dbReference>
<keyword evidence="6" id="KW-1185">Reference proteome</keyword>
<dbReference type="PROSITE" id="PS01124">
    <property type="entry name" value="HTH_ARAC_FAMILY_2"/>
    <property type="match status" value="1"/>
</dbReference>
<evidence type="ECO:0000256" key="3">
    <source>
        <dbReference type="ARBA" id="ARBA00023163"/>
    </source>
</evidence>
<keyword evidence="1" id="KW-0805">Transcription regulation</keyword>
<evidence type="ECO:0000313" key="6">
    <source>
        <dbReference type="Proteomes" id="UP001589747"/>
    </source>
</evidence>
<dbReference type="PROSITE" id="PS00041">
    <property type="entry name" value="HTH_ARAC_FAMILY_1"/>
    <property type="match status" value="1"/>
</dbReference>